<keyword evidence="3 6" id="KW-1133">Transmembrane helix</keyword>
<dbReference type="OrthoDB" id="2241241at2759"/>
<evidence type="ECO:0000256" key="6">
    <source>
        <dbReference type="SAM" id="Phobius"/>
    </source>
</evidence>
<feature type="transmembrane region" description="Helical" evidence="6">
    <location>
        <begin position="374"/>
        <end position="392"/>
    </location>
</feature>
<evidence type="ECO:0000313" key="9">
    <source>
        <dbReference type="Proteomes" id="UP000001056"/>
    </source>
</evidence>
<dbReference type="eggNOG" id="KOG0254">
    <property type="taxonomic scope" value="Eukaryota"/>
</dbReference>
<keyword evidence="4 6" id="KW-0472">Membrane</keyword>
<evidence type="ECO:0000256" key="2">
    <source>
        <dbReference type="ARBA" id="ARBA00022692"/>
    </source>
</evidence>
<dbReference type="GO" id="GO:0022857">
    <property type="term" value="F:transmembrane transporter activity"/>
    <property type="evidence" value="ECO:0007669"/>
    <property type="project" value="InterPro"/>
</dbReference>
<proteinExistence type="predicted"/>
<sequence length="1538" mass="169381">MAILCHPRRRWAMRRLMGAEKKDAHSKTVFSQRDSHADSDVDATAADEGHTEIGVSRVEAFNKVLYQSGKSGKILLWLLGISIGLTMFAYALDQSITSSIFTTMASSTFGQHSSLAAVSTASQIIRAISKPFIGKLADITSRPTTYVVILVFYVVGFAVAASASTFAAYTVGICFTSVGKSGLDLLSDIIVGDLTPLQWRGFFGAALSIPFIITVPVNGFIAEAFVDNWRWGLGMFAILVPVLLVPAIFTLYSMQRRGEKMGMVTMAASKRLRTGDGVVASEEPTTNSTGAAYWMKLLYQGLVDIDIIGLVILGTSFSLILLPFTLAKEADGGWANGSVIAMLVVGFVLLGAFVLFEVYVAAKPLMTKRILQNRTFLASVTIYTFNQMASATRNTYLSSYVYIIKEWTVYEWTIFLGITTMGLSIMGPIVGLIQRSTHRYKSMMVFGAAARLISYGILVQSNGNMVQDTARLIVAQLVFCLGSFNVVGARVGSQASVPHEDMASIIALLTLWSTLGSSIGSAVSSAIWTSEMLDRMHLEMPGVDEATIAKLYGNIKTLRTAYDFADPVRQGAIRAYAYVNGHIATTALVMAAVPLIATFFMPDFYLGNQQNAVTNLGLDGERVDVPERASEDQMGAKKTSKPFYRRLIDGYYKDLTTVRGMTTMFFSTGNGNPTAEDMEDAMTDLMAKLDAASTANVASSTTDDMASTTNNAALATPQVPTIATEKPLIERFLVFDDSGRLLIDVVNKNDDGPHGKSTRRHRCSLDAMKRASPAWKSKIFGSEGEERPELATDDEDWAVVLDDDPPRAITMQLALIHERPELVPRFHNNPDTQGVCMFIYEFMTTADKYGVLPLFRPFVSHWLPHARPTSEDMDRHYVHRMEAAWQLGAVGLVQDHVRKLVYHTIVTPELLDQARARSLLACKDGFLTSLPGLFDTVGKRQRELVQSLLDFFHEFLADLRGEEGICQQALPGTPEHERCNAGLEEFVSKRMEEPTSPKIPLDAKDCPLTIHQLLHITTHIMGVSCKRPGAEAGRPAQVRLESPQADRRPRQRVAWPLEGRAIHPGAGAARVAHEAWRDPGDGDFLCLMCGILWWSSQRELRAGVVINAPKMPSLSFLTIGNTRVKVHTTYDANTPPTPQAPLAAEELPIQEIILDKTGRLLIDVVDNTPRGKQTYRHRVSLDTMKQASPVWKETIFGPEGQELEMKPTANDHDHDHDHDHDRLVVLPADDEPVPILVQLALIHDQPRWVPTWSDPATPGSSAQIAKIVTAAAKYGVLPRLRPCVPDWLLHARPPARIGGQDDVDSDMMDQLNVAWQLGDARRVEVYIRKLAFDSNLAAEVAEDGLVEVGDCPVDRFPALPALMGVAARRREEGIQACLDFVAGLVDDLDSDEGVCRRPMWDPTIILGYTPEAFAAFEWRAGPAVDHHKIDRDLCGVMLNMDITKRLQDEGPIPELANDFHSSITHLLYKIRRVHGIQDGAAPILPVPGHACLQRLQTKFEDFAAELRGRWSGTASILEADQVEWLKTRRDMLATGGSS</sequence>
<keyword evidence="2 6" id="KW-0812">Transmembrane</keyword>
<dbReference type="PANTHER" id="PTHR23501">
    <property type="entry name" value="MAJOR FACILITATOR SUPERFAMILY"/>
    <property type="match status" value="1"/>
</dbReference>
<feature type="region of interest" description="Disordered" evidence="5">
    <location>
        <begin position="23"/>
        <end position="43"/>
    </location>
</feature>
<organism evidence="8 9">
    <name type="scientific">Chaetomium globosum (strain ATCC 6205 / CBS 148.51 / DSM 1962 / NBRC 6347 / NRRL 1970)</name>
    <name type="common">Soil fungus</name>
    <dbReference type="NCBI Taxonomy" id="306901"/>
    <lineage>
        <taxon>Eukaryota</taxon>
        <taxon>Fungi</taxon>
        <taxon>Dikarya</taxon>
        <taxon>Ascomycota</taxon>
        <taxon>Pezizomycotina</taxon>
        <taxon>Sordariomycetes</taxon>
        <taxon>Sordariomycetidae</taxon>
        <taxon>Sordariales</taxon>
        <taxon>Chaetomiaceae</taxon>
        <taxon>Chaetomium</taxon>
    </lineage>
</organism>
<name>Q2HC00_CHAGB</name>
<feature type="transmembrane region" description="Helical" evidence="6">
    <location>
        <begin position="199"/>
        <end position="221"/>
    </location>
</feature>
<evidence type="ECO:0000256" key="5">
    <source>
        <dbReference type="SAM" id="MobiDB-lite"/>
    </source>
</evidence>
<evidence type="ECO:0000256" key="1">
    <source>
        <dbReference type="ARBA" id="ARBA00004141"/>
    </source>
</evidence>
<feature type="transmembrane region" description="Helical" evidence="6">
    <location>
        <begin position="305"/>
        <end position="327"/>
    </location>
</feature>
<dbReference type="VEuPathDB" id="FungiDB:CHGG_02254"/>
<dbReference type="InterPro" id="IPR020846">
    <property type="entry name" value="MFS_dom"/>
</dbReference>
<dbReference type="Gene3D" id="1.20.1250.20">
    <property type="entry name" value="MFS general substrate transporter like domains"/>
    <property type="match status" value="2"/>
</dbReference>
<accession>Q2HC00</accession>
<dbReference type="PANTHER" id="PTHR23501:SF58">
    <property type="entry name" value="LOW AFFINITY HEME TRANSPORTER STR3"/>
    <property type="match status" value="1"/>
</dbReference>
<evidence type="ECO:0000256" key="4">
    <source>
        <dbReference type="ARBA" id="ARBA00023136"/>
    </source>
</evidence>
<dbReference type="RefSeq" id="XP_001228770.1">
    <property type="nucleotide sequence ID" value="XM_001228769.1"/>
</dbReference>
<comment type="subcellular location">
    <subcellularLocation>
        <location evidence="1">Membrane</location>
        <topology evidence="1">Multi-pass membrane protein</topology>
    </subcellularLocation>
</comment>
<dbReference type="SUPFAM" id="SSF103473">
    <property type="entry name" value="MFS general substrate transporter"/>
    <property type="match status" value="1"/>
</dbReference>
<feature type="transmembrane region" description="Helical" evidence="6">
    <location>
        <begin position="503"/>
        <end position="528"/>
    </location>
</feature>
<dbReference type="Proteomes" id="UP000001056">
    <property type="component" value="Unassembled WGS sequence"/>
</dbReference>
<dbReference type="Pfam" id="PF07690">
    <property type="entry name" value="MFS_1"/>
    <property type="match status" value="1"/>
</dbReference>
<dbReference type="InParanoid" id="Q2HC00"/>
<evidence type="ECO:0000313" key="8">
    <source>
        <dbReference type="EMBL" id="EAQ90319.1"/>
    </source>
</evidence>
<feature type="transmembrane region" description="Helical" evidence="6">
    <location>
        <begin position="339"/>
        <end position="362"/>
    </location>
</feature>
<dbReference type="InterPro" id="IPR036259">
    <property type="entry name" value="MFS_trans_sf"/>
</dbReference>
<keyword evidence="9" id="KW-1185">Reference proteome</keyword>
<feature type="transmembrane region" description="Helical" evidence="6">
    <location>
        <begin position="233"/>
        <end position="253"/>
    </location>
</feature>
<dbReference type="EMBL" id="CH408030">
    <property type="protein sequence ID" value="EAQ90319.1"/>
    <property type="molecule type" value="Genomic_DNA"/>
</dbReference>
<dbReference type="InterPro" id="IPR011701">
    <property type="entry name" value="MFS"/>
</dbReference>
<dbReference type="GO" id="GO:0005886">
    <property type="term" value="C:plasma membrane"/>
    <property type="evidence" value="ECO:0007669"/>
    <property type="project" value="TreeGrafter"/>
</dbReference>
<evidence type="ECO:0000259" key="7">
    <source>
        <dbReference type="PROSITE" id="PS50850"/>
    </source>
</evidence>
<protein>
    <recommendedName>
        <fullName evidence="7">Major facilitator superfamily (MFS) profile domain-containing protein</fullName>
    </recommendedName>
</protein>
<dbReference type="HOGENOM" id="CLU_246918_0_0_1"/>
<gene>
    <name evidence="8" type="ORF">CHGG_02254</name>
</gene>
<dbReference type="GeneID" id="4388935"/>
<evidence type="ECO:0000256" key="3">
    <source>
        <dbReference type="ARBA" id="ARBA00022989"/>
    </source>
</evidence>
<feature type="transmembrane region" description="Helical" evidence="6">
    <location>
        <begin position="74"/>
        <end position="92"/>
    </location>
</feature>
<feature type="transmembrane region" description="Helical" evidence="6">
    <location>
        <begin position="470"/>
        <end position="491"/>
    </location>
</feature>
<feature type="transmembrane region" description="Helical" evidence="6">
    <location>
        <begin position="412"/>
        <end position="433"/>
    </location>
</feature>
<feature type="domain" description="Major facilitator superfamily (MFS) profile" evidence="7">
    <location>
        <begin position="79"/>
        <end position="605"/>
    </location>
</feature>
<reference evidence="9" key="1">
    <citation type="journal article" date="2015" name="Genome Announc.">
        <title>Draft genome sequence of the cellulolytic fungus Chaetomium globosum.</title>
        <authorList>
            <person name="Cuomo C.A."/>
            <person name="Untereiner W.A."/>
            <person name="Ma L.-J."/>
            <person name="Grabherr M."/>
            <person name="Birren B.W."/>
        </authorList>
    </citation>
    <scope>NUCLEOTIDE SEQUENCE [LARGE SCALE GENOMIC DNA]</scope>
    <source>
        <strain evidence="9">ATCC 6205 / CBS 148.51 / DSM 1962 / NBRC 6347 / NRRL 1970</strain>
    </source>
</reference>
<feature type="transmembrane region" description="Helical" evidence="6">
    <location>
        <begin position="145"/>
        <end position="178"/>
    </location>
</feature>
<dbReference type="PROSITE" id="PS50850">
    <property type="entry name" value="MFS"/>
    <property type="match status" value="1"/>
</dbReference>